<gene>
    <name evidence="5" type="ORF">LVIROSA_LOCUS19196</name>
</gene>
<dbReference type="GO" id="GO:0005524">
    <property type="term" value="F:ATP binding"/>
    <property type="evidence" value="ECO:0007669"/>
    <property type="project" value="UniProtKB-KW"/>
</dbReference>
<dbReference type="Pfam" id="PF00069">
    <property type="entry name" value="Pkinase"/>
    <property type="match status" value="1"/>
</dbReference>
<dbReference type="PROSITE" id="PS50011">
    <property type="entry name" value="PROTEIN_KINASE_DOM"/>
    <property type="match status" value="1"/>
</dbReference>
<evidence type="ECO:0000256" key="3">
    <source>
        <dbReference type="SAM" id="MobiDB-lite"/>
    </source>
</evidence>
<feature type="compositionally biased region" description="Basic and acidic residues" evidence="3">
    <location>
        <begin position="168"/>
        <end position="183"/>
    </location>
</feature>
<dbReference type="Gene3D" id="1.10.510.10">
    <property type="entry name" value="Transferase(Phosphotransferase) domain 1"/>
    <property type="match status" value="2"/>
</dbReference>
<evidence type="ECO:0000313" key="5">
    <source>
        <dbReference type="EMBL" id="CAH1432553.1"/>
    </source>
</evidence>
<dbReference type="SUPFAM" id="SSF56112">
    <property type="entry name" value="Protein kinase-like (PK-like)"/>
    <property type="match status" value="1"/>
</dbReference>
<dbReference type="SMART" id="SM00220">
    <property type="entry name" value="S_TKc"/>
    <property type="match status" value="1"/>
</dbReference>
<keyword evidence="2" id="KW-0067">ATP-binding</keyword>
<organism evidence="5 6">
    <name type="scientific">Lactuca virosa</name>
    <dbReference type="NCBI Taxonomy" id="75947"/>
    <lineage>
        <taxon>Eukaryota</taxon>
        <taxon>Viridiplantae</taxon>
        <taxon>Streptophyta</taxon>
        <taxon>Embryophyta</taxon>
        <taxon>Tracheophyta</taxon>
        <taxon>Spermatophyta</taxon>
        <taxon>Magnoliopsida</taxon>
        <taxon>eudicotyledons</taxon>
        <taxon>Gunneridae</taxon>
        <taxon>Pentapetalae</taxon>
        <taxon>asterids</taxon>
        <taxon>campanulids</taxon>
        <taxon>Asterales</taxon>
        <taxon>Asteraceae</taxon>
        <taxon>Cichorioideae</taxon>
        <taxon>Cichorieae</taxon>
        <taxon>Lactucinae</taxon>
        <taxon>Lactuca</taxon>
    </lineage>
</organism>
<evidence type="ECO:0000259" key="4">
    <source>
        <dbReference type="PROSITE" id="PS50011"/>
    </source>
</evidence>
<dbReference type="GO" id="GO:0008353">
    <property type="term" value="F:RNA polymerase II CTD heptapeptide repeat kinase activity"/>
    <property type="evidence" value="ECO:0007669"/>
    <property type="project" value="TreeGrafter"/>
</dbReference>
<comment type="caution">
    <text evidence="5">The sequence shown here is derived from an EMBL/GenBank/DDBJ whole genome shotgun (WGS) entry which is preliminary data.</text>
</comment>
<evidence type="ECO:0000256" key="2">
    <source>
        <dbReference type="ARBA" id="ARBA00022840"/>
    </source>
</evidence>
<dbReference type="GO" id="GO:0032968">
    <property type="term" value="P:positive regulation of transcription elongation by RNA polymerase II"/>
    <property type="evidence" value="ECO:0007669"/>
    <property type="project" value="TreeGrafter"/>
</dbReference>
<dbReference type="PANTHER" id="PTHR24056">
    <property type="entry name" value="CELL DIVISION PROTEIN KINASE"/>
    <property type="match status" value="1"/>
</dbReference>
<dbReference type="InterPro" id="IPR050108">
    <property type="entry name" value="CDK"/>
</dbReference>
<proteinExistence type="predicted"/>
<evidence type="ECO:0000313" key="6">
    <source>
        <dbReference type="Proteomes" id="UP001157418"/>
    </source>
</evidence>
<protein>
    <recommendedName>
        <fullName evidence="4">Protein kinase domain-containing protein</fullName>
    </recommendedName>
</protein>
<dbReference type="PANTHER" id="PTHR24056:SF358">
    <property type="entry name" value="PROTEIN KINASE DOMAIN-CONTAINING PROTEIN"/>
    <property type="match status" value="1"/>
</dbReference>
<dbReference type="AlphaFoldDB" id="A0AAU9NCZ4"/>
<dbReference type="InterPro" id="IPR000719">
    <property type="entry name" value="Prot_kinase_dom"/>
</dbReference>
<dbReference type="InterPro" id="IPR011009">
    <property type="entry name" value="Kinase-like_dom_sf"/>
</dbReference>
<evidence type="ECO:0000256" key="1">
    <source>
        <dbReference type="ARBA" id="ARBA00022741"/>
    </source>
</evidence>
<feature type="region of interest" description="Disordered" evidence="3">
    <location>
        <begin position="160"/>
        <end position="185"/>
    </location>
</feature>
<dbReference type="GO" id="GO:0000307">
    <property type="term" value="C:cyclin-dependent protein kinase holoenzyme complex"/>
    <property type="evidence" value="ECO:0007669"/>
    <property type="project" value="TreeGrafter"/>
</dbReference>
<feature type="domain" description="Protein kinase" evidence="4">
    <location>
        <begin position="1"/>
        <end position="170"/>
    </location>
</feature>
<keyword evidence="1" id="KW-0547">Nucleotide-binding</keyword>
<dbReference type="Proteomes" id="UP001157418">
    <property type="component" value="Unassembled WGS sequence"/>
</dbReference>
<name>A0AAU9NCZ4_9ASTR</name>
<dbReference type="EMBL" id="CAKMRJ010003334">
    <property type="protein sequence ID" value="CAH1432553.1"/>
    <property type="molecule type" value="Genomic_DNA"/>
</dbReference>
<sequence>MSCSLYLVFEYMEHDLSGLSAIQGVKFTEPQVKCYMKQLLSGHEHFHKNGVLPPELLLGASYYGVSVDLWSAGCILAELLAGKPILPGRTKVEQLHKIFKLCGSPSDEYWKKYRLPNATLFKPQHPYRRCTIKTFKDFPPSSLPLLETLLAIDPKDRGTVTSALNSNEKNEKEDADNKVDEGRCGVISPDNKKTIRPLKLIPEFELNKQMENMKQRLAHLSFDLMSSKEIKERAKDDIF</sequence>
<reference evidence="5 6" key="1">
    <citation type="submission" date="2022-01" db="EMBL/GenBank/DDBJ databases">
        <authorList>
            <person name="Xiong W."/>
            <person name="Schranz E."/>
        </authorList>
    </citation>
    <scope>NUCLEOTIDE SEQUENCE [LARGE SCALE GENOMIC DNA]</scope>
</reference>
<keyword evidence="6" id="KW-1185">Reference proteome</keyword>
<dbReference type="GO" id="GO:0005634">
    <property type="term" value="C:nucleus"/>
    <property type="evidence" value="ECO:0007669"/>
    <property type="project" value="TreeGrafter"/>
</dbReference>
<accession>A0AAU9NCZ4</accession>